<accession>A0A8H3DIL6</accession>
<feature type="compositionally biased region" description="Low complexity" evidence="1">
    <location>
        <begin position="413"/>
        <end position="431"/>
    </location>
</feature>
<comment type="caution">
    <text evidence="2">The sequence shown here is derived from an EMBL/GenBank/DDBJ whole genome shotgun (WGS) entry which is preliminary data.</text>
</comment>
<proteinExistence type="predicted"/>
<feature type="compositionally biased region" description="Polar residues" evidence="1">
    <location>
        <begin position="194"/>
        <end position="203"/>
    </location>
</feature>
<feature type="region of interest" description="Disordered" evidence="1">
    <location>
        <begin position="21"/>
        <end position="66"/>
    </location>
</feature>
<feature type="region of interest" description="Disordered" evidence="1">
    <location>
        <begin position="355"/>
        <end position="513"/>
    </location>
</feature>
<dbReference type="AlphaFoldDB" id="A0A8H3DIL6"/>
<dbReference type="Proteomes" id="UP000663843">
    <property type="component" value="Unassembled WGS sequence"/>
</dbReference>
<name>A0A8H3DIL6_9AGAM</name>
<feature type="compositionally biased region" description="Low complexity" evidence="1">
    <location>
        <begin position="382"/>
        <end position="391"/>
    </location>
</feature>
<feature type="compositionally biased region" description="Low complexity" evidence="1">
    <location>
        <begin position="445"/>
        <end position="459"/>
    </location>
</feature>
<evidence type="ECO:0000313" key="2">
    <source>
        <dbReference type="EMBL" id="CAE6532563.1"/>
    </source>
</evidence>
<gene>
    <name evidence="2" type="ORF">RDB_LOCUS180841</name>
</gene>
<feature type="compositionally biased region" description="Low complexity" evidence="1">
    <location>
        <begin position="280"/>
        <end position="291"/>
    </location>
</feature>
<feature type="region of interest" description="Disordered" evidence="1">
    <location>
        <begin position="193"/>
        <end position="340"/>
    </location>
</feature>
<feature type="compositionally biased region" description="Low complexity" evidence="1">
    <location>
        <begin position="23"/>
        <end position="36"/>
    </location>
</feature>
<organism evidence="2 3">
    <name type="scientific">Rhizoctonia solani</name>
    <dbReference type="NCBI Taxonomy" id="456999"/>
    <lineage>
        <taxon>Eukaryota</taxon>
        <taxon>Fungi</taxon>
        <taxon>Dikarya</taxon>
        <taxon>Basidiomycota</taxon>
        <taxon>Agaricomycotina</taxon>
        <taxon>Agaricomycetes</taxon>
        <taxon>Cantharellales</taxon>
        <taxon>Ceratobasidiaceae</taxon>
        <taxon>Rhizoctonia</taxon>
    </lineage>
</organism>
<reference evidence="2" key="1">
    <citation type="submission" date="2021-01" db="EMBL/GenBank/DDBJ databases">
        <authorList>
            <person name="Kaushik A."/>
        </authorList>
    </citation>
    <scope>NUCLEOTIDE SEQUENCE</scope>
    <source>
        <strain evidence="2">AG2-2IIIB</strain>
    </source>
</reference>
<protein>
    <submittedName>
        <fullName evidence="2">Uncharacterized protein</fullName>
    </submittedName>
</protein>
<sequence length="513" mass="56090">MPIAHRRPGLLHLVMPHPALDQTAASSPSSTVASPHTPRRAPRQTPDGLPRARTSVASDKPRSSIDSWNSVDTNELVWEWKEEELELLSRTLDNIPSHLMTPYVGVVPPPNVLDKLARDIALSRNALEWPHSTRATRVKLHELCRRKTVKKAIERRAPPTPSSTVEIVPESAPSRRPLYRQSSMDFLPVKDEATSVTRLSSRLQRADRMAPHAPFHPYSRPYGSRSPTPPLSESTVSRPRTRSSTPSETSSLRAPSPRRLFRSSATPPPQSLKRAPSFGAATAQTRAQRAQSCAPPDPGSCSSDEEEKARQASAKRPRTVARRVPSFLGAPLPPLAPSPEEEILDPLVGVPEDPVFAPTIPASKRKSLPTPRRPSIRSTKSTAPVTAAVPTVPTPAPTTTPRTLRRVGTRDFPPSAATPARAPVPATPRVSQPEPRRSAGARAVTAQPRTMTTQPRTTAAVATGSSTERRNERKSRREDKESQPAQDSSRRIKKKSANLNMKETKPSVTGMRL</sequence>
<evidence type="ECO:0000313" key="3">
    <source>
        <dbReference type="Proteomes" id="UP000663843"/>
    </source>
</evidence>
<evidence type="ECO:0000256" key="1">
    <source>
        <dbReference type="SAM" id="MobiDB-lite"/>
    </source>
</evidence>
<feature type="compositionally biased region" description="Basic and acidic residues" evidence="1">
    <location>
        <begin position="467"/>
        <end position="482"/>
    </location>
</feature>
<dbReference type="EMBL" id="CAJMWT010008330">
    <property type="protein sequence ID" value="CAE6532563.1"/>
    <property type="molecule type" value="Genomic_DNA"/>
</dbReference>
<feature type="region of interest" description="Disordered" evidence="1">
    <location>
        <begin position="154"/>
        <end position="176"/>
    </location>
</feature>
<feature type="compositionally biased region" description="Low complexity" evidence="1">
    <location>
        <begin position="232"/>
        <end position="251"/>
    </location>
</feature>